<evidence type="ECO:0000313" key="2">
    <source>
        <dbReference type="Proteomes" id="UP000195105"/>
    </source>
</evidence>
<protein>
    <submittedName>
        <fullName evidence="1">TetR family transcriptional regulator</fullName>
    </submittedName>
</protein>
<accession>A0A243Q2R9</accession>
<keyword evidence="2" id="KW-1185">Reference proteome</keyword>
<proteinExistence type="predicted"/>
<dbReference type="AlphaFoldDB" id="A0A243Q2R9"/>
<evidence type="ECO:0000313" key="1">
    <source>
        <dbReference type="EMBL" id="OUC75571.1"/>
    </source>
</evidence>
<feature type="non-terminal residue" evidence="1">
    <location>
        <position position="1"/>
    </location>
</feature>
<sequence length="57" mass="5905">WMLALFTGLASDIAPEGADALARALMLLHEGALVAHGLGIFPDAVAHAREQARALLA</sequence>
<comment type="caution">
    <text evidence="1">The sequence shown here is derived from an EMBL/GenBank/DDBJ whole genome shotgun (WGS) entry which is preliminary data.</text>
</comment>
<gene>
    <name evidence="1" type="ORF">CA983_44320</name>
</gene>
<dbReference type="Proteomes" id="UP000195105">
    <property type="component" value="Unassembled WGS sequence"/>
</dbReference>
<dbReference type="EMBL" id="NGFN01000812">
    <property type="protein sequence ID" value="OUC75571.1"/>
    <property type="molecule type" value="Genomic_DNA"/>
</dbReference>
<reference evidence="1 2" key="1">
    <citation type="submission" date="2017-05" db="EMBL/GenBank/DDBJ databases">
        <title>Biotechnological potential of actinobacteria isolated from South African environments.</title>
        <authorList>
            <person name="Le Roes-Hill M."/>
            <person name="Prins A."/>
            <person name="Durrell K.A."/>
        </authorList>
    </citation>
    <scope>NUCLEOTIDE SEQUENCE [LARGE SCALE GENOMIC DNA]</scope>
    <source>
        <strain evidence="1 2">HMC13</strain>
    </source>
</reference>
<name>A0A243Q2R9_9ACTN</name>
<organism evidence="1 2">
    <name type="scientific">Streptomyces swartbergensis</name>
    <dbReference type="NCBI Taxonomy" id="487165"/>
    <lineage>
        <taxon>Bacteria</taxon>
        <taxon>Bacillati</taxon>
        <taxon>Actinomycetota</taxon>
        <taxon>Actinomycetes</taxon>
        <taxon>Kitasatosporales</taxon>
        <taxon>Streptomycetaceae</taxon>
        <taxon>Streptomyces</taxon>
    </lineage>
</organism>